<keyword evidence="5" id="KW-0221">Differentiation</keyword>
<feature type="domain" description="RRM" evidence="13">
    <location>
        <begin position="151"/>
        <end position="233"/>
    </location>
</feature>
<dbReference type="FunFam" id="3.30.70.330:FF:000027">
    <property type="entry name" value="Heterogeneous nuclear ribonucleoprotein q isoform"/>
    <property type="match status" value="1"/>
</dbReference>
<feature type="compositionally biased region" description="Low complexity" evidence="12">
    <location>
        <begin position="361"/>
        <end position="381"/>
    </location>
</feature>
<dbReference type="CTD" id="166863"/>
<keyword evidence="4" id="KW-0677">Repeat</keyword>
<dbReference type="GO" id="GO:0048477">
    <property type="term" value="P:oogenesis"/>
    <property type="evidence" value="ECO:0007669"/>
    <property type="project" value="UniProtKB-KW"/>
</dbReference>
<dbReference type="SMART" id="SM00360">
    <property type="entry name" value="RRM"/>
    <property type="match status" value="3"/>
</dbReference>
<feature type="domain" description="RRM" evidence="13">
    <location>
        <begin position="246"/>
        <end position="318"/>
    </location>
</feature>
<dbReference type="InterPro" id="IPR000504">
    <property type="entry name" value="RRM_dom"/>
</dbReference>
<reference evidence="14" key="3">
    <citation type="submission" date="2025-09" db="UniProtKB">
        <authorList>
            <consortium name="Ensembl"/>
        </authorList>
    </citation>
    <scope>IDENTIFICATION</scope>
</reference>
<sequence length="570" mass="62968">MGTELDKHGDRSPVKVALSAAEDDEESCSINEESLLLMMKHSGYTVIQENGQRKFGGPPPGWEGPPPPRGCEVFVGKIPRDIFEDQLVPLFELVGKIYEFRLMMEYSGQNRGYAFVTYANREAAQRAIQMLDNFEIQSGKFIGVCVSLDNCRLFIGSIPRDKSKNDVLAEMKKLTDDVVDVIMYPTSTDKSKNRGFAFVEYKSHKAAAMARRKLAPGHFSLWGNAIQVDWAEPEKNVDEDVMQQVKVLYVRNLMSTTTEETLRHEFSQFKPGCVERVKKLTDYAFVHYRSREEALTALRLMNGTQVDGATVEVLLAKPSRVREAATAEGKSVSKATDRNTGGGRRGGNEVSHRKQEGIVGPGESRSSPLRSPSLPPGLRSSLHPREGVDLQERSVIPLRPGITLYPTSVLSVKQSQINSAVGLLEFYCYKHFLSPPQYHLFSTHGLDGQLLLLYKVVITATQRTYTPDRLCVLLEDAKEVAAQTVLWTLDPSLLNWSSSESDSSPSPPHISTSPPGVMVCGGGGFSCLTSPQFSPMSSLLTLQPMSPTTIMTPPASQTQQCYLSSSSSPY</sequence>
<evidence type="ECO:0000256" key="7">
    <source>
        <dbReference type="ARBA" id="ARBA00022884"/>
    </source>
</evidence>
<dbReference type="SUPFAM" id="SSF54928">
    <property type="entry name" value="RNA-binding domain, RBD"/>
    <property type="match status" value="2"/>
</dbReference>
<keyword evidence="7 11" id="KW-0694">RNA-binding</keyword>
<evidence type="ECO:0000256" key="3">
    <source>
        <dbReference type="ARBA" id="ARBA00022490"/>
    </source>
</evidence>
<keyword evidence="9" id="KW-0469">Meiosis</keyword>
<keyword evidence="15" id="KW-1185">Reference proteome</keyword>
<dbReference type="FunFam" id="3.30.70.330:FF:000022">
    <property type="entry name" value="APOBEC1 complementation factor isoform X1"/>
    <property type="match status" value="1"/>
</dbReference>
<feature type="region of interest" description="Disordered" evidence="12">
    <location>
        <begin position="549"/>
        <end position="570"/>
    </location>
</feature>
<dbReference type="Proteomes" id="UP000265120">
    <property type="component" value="Chromosome 1"/>
</dbReference>
<evidence type="ECO:0000313" key="14">
    <source>
        <dbReference type="Ensembl" id="ENSCSEP00000008664.1"/>
    </source>
</evidence>
<proteinExistence type="predicted"/>
<feature type="compositionally biased region" description="Basic and acidic residues" evidence="12">
    <location>
        <begin position="346"/>
        <end position="356"/>
    </location>
</feature>
<dbReference type="NCBIfam" id="TIGR01648">
    <property type="entry name" value="hnRNP-R-Q"/>
    <property type="match status" value="1"/>
</dbReference>
<evidence type="ECO:0000256" key="1">
    <source>
        <dbReference type="ARBA" id="ARBA00004496"/>
    </source>
</evidence>
<evidence type="ECO:0000256" key="2">
    <source>
        <dbReference type="ARBA" id="ARBA00021018"/>
    </source>
</evidence>
<accession>A0A3P8V3H0</accession>
<reference evidence="14 15" key="1">
    <citation type="journal article" date="2014" name="Nat. Genet.">
        <title>Whole-genome sequence of a flatfish provides insights into ZW sex chromosome evolution and adaptation to a benthic lifestyle.</title>
        <authorList>
            <person name="Chen S."/>
            <person name="Zhang G."/>
            <person name="Shao C."/>
            <person name="Huang Q."/>
            <person name="Liu G."/>
            <person name="Zhang P."/>
            <person name="Song W."/>
            <person name="An N."/>
            <person name="Chalopin D."/>
            <person name="Volff J.N."/>
            <person name="Hong Y."/>
            <person name="Li Q."/>
            <person name="Sha Z."/>
            <person name="Zhou H."/>
            <person name="Xie M."/>
            <person name="Yu Q."/>
            <person name="Liu Y."/>
            <person name="Xiang H."/>
            <person name="Wang N."/>
            <person name="Wu K."/>
            <person name="Yang C."/>
            <person name="Zhou Q."/>
            <person name="Liao X."/>
            <person name="Yang L."/>
            <person name="Hu Q."/>
            <person name="Zhang J."/>
            <person name="Meng L."/>
            <person name="Jin L."/>
            <person name="Tian Y."/>
            <person name="Lian J."/>
            <person name="Yang J."/>
            <person name="Miao G."/>
            <person name="Liu S."/>
            <person name="Liang Z."/>
            <person name="Yan F."/>
            <person name="Li Y."/>
            <person name="Sun B."/>
            <person name="Zhang H."/>
            <person name="Zhang J."/>
            <person name="Zhu Y."/>
            <person name="Du M."/>
            <person name="Zhao Y."/>
            <person name="Schartl M."/>
            <person name="Tang Q."/>
            <person name="Wang J."/>
        </authorList>
    </citation>
    <scope>NUCLEOTIDE SEQUENCE</scope>
</reference>
<dbReference type="FunCoup" id="A0A3P8V3H0">
    <property type="interactions" value="117"/>
</dbReference>
<dbReference type="GeneID" id="103389589"/>
<evidence type="ECO:0000256" key="11">
    <source>
        <dbReference type="PROSITE-ProRule" id="PRU00176"/>
    </source>
</evidence>
<dbReference type="CDD" id="cd12492">
    <property type="entry name" value="RRM2_RBM46"/>
    <property type="match status" value="1"/>
</dbReference>
<comment type="subcellular location">
    <subcellularLocation>
        <location evidence="1">Cytoplasm</location>
    </subcellularLocation>
</comment>
<evidence type="ECO:0000256" key="5">
    <source>
        <dbReference type="ARBA" id="ARBA00022782"/>
    </source>
</evidence>
<feature type="region of interest" description="Disordered" evidence="12">
    <location>
        <begin position="322"/>
        <end position="386"/>
    </location>
</feature>
<dbReference type="GO" id="GO:0005737">
    <property type="term" value="C:cytoplasm"/>
    <property type="evidence" value="ECO:0007669"/>
    <property type="project" value="UniProtKB-SubCell"/>
</dbReference>
<feature type="domain" description="RRM" evidence="13">
    <location>
        <begin position="71"/>
        <end position="149"/>
    </location>
</feature>
<evidence type="ECO:0000259" key="13">
    <source>
        <dbReference type="PROSITE" id="PS50102"/>
    </source>
</evidence>
<dbReference type="GO" id="GO:0003723">
    <property type="term" value="F:RNA binding"/>
    <property type="evidence" value="ECO:0007669"/>
    <property type="project" value="UniProtKB-UniRule"/>
</dbReference>
<dbReference type="InterPro" id="IPR012677">
    <property type="entry name" value="Nucleotide-bd_a/b_plait_sf"/>
</dbReference>
<name>A0A3P8V3H0_CYNSE</name>
<dbReference type="Pfam" id="PF14709">
    <property type="entry name" value="DND1_DSRM"/>
    <property type="match status" value="1"/>
</dbReference>
<dbReference type="KEGG" id="csem:103389589"/>
<dbReference type="InterPro" id="IPR006535">
    <property type="entry name" value="HnRNP_R/Q_splicing_fac"/>
</dbReference>
<feature type="region of interest" description="Disordered" evidence="12">
    <location>
        <begin position="1"/>
        <end position="25"/>
    </location>
</feature>
<dbReference type="GO" id="GO:0051321">
    <property type="term" value="P:meiotic cell cycle"/>
    <property type="evidence" value="ECO:0007669"/>
    <property type="project" value="UniProtKB-KW"/>
</dbReference>
<dbReference type="PANTHER" id="PTHR21245">
    <property type="entry name" value="HETEROGENEOUS NUCLEAR RIBONUCLEOPROTEIN"/>
    <property type="match status" value="1"/>
</dbReference>
<feature type="compositionally biased region" description="Basic and acidic residues" evidence="12">
    <location>
        <begin position="1"/>
        <end position="13"/>
    </location>
</feature>
<dbReference type="InterPro" id="IPR035979">
    <property type="entry name" value="RBD_domain_sf"/>
</dbReference>
<evidence type="ECO:0000256" key="6">
    <source>
        <dbReference type="ARBA" id="ARBA00022871"/>
    </source>
</evidence>
<evidence type="ECO:0000256" key="4">
    <source>
        <dbReference type="ARBA" id="ARBA00022737"/>
    </source>
</evidence>
<evidence type="ECO:0000256" key="8">
    <source>
        <dbReference type="ARBA" id="ARBA00022943"/>
    </source>
</evidence>
<dbReference type="InParanoid" id="A0A3P8V3H0"/>
<evidence type="ECO:0000256" key="12">
    <source>
        <dbReference type="SAM" id="MobiDB-lite"/>
    </source>
</evidence>
<dbReference type="GO" id="GO:0007283">
    <property type="term" value="P:spermatogenesis"/>
    <property type="evidence" value="ECO:0007669"/>
    <property type="project" value="UniProtKB-KW"/>
</dbReference>
<evidence type="ECO:0000313" key="15">
    <source>
        <dbReference type="Proteomes" id="UP000265120"/>
    </source>
</evidence>
<dbReference type="InterPro" id="IPR034435">
    <property type="entry name" value="RBM46_RRM2"/>
</dbReference>
<dbReference type="AlphaFoldDB" id="A0A3P8V3H0"/>
<keyword evidence="3" id="KW-0963">Cytoplasm</keyword>
<keyword evidence="8" id="KW-0896">Oogenesis</keyword>
<dbReference type="OrthoDB" id="3800936at2759"/>
<evidence type="ECO:0000256" key="10">
    <source>
        <dbReference type="ARBA" id="ARBA00030581"/>
    </source>
</evidence>
<dbReference type="Gene3D" id="3.30.70.330">
    <property type="match status" value="3"/>
</dbReference>
<dbReference type="FunFam" id="3.30.70.330:FF:000026">
    <property type="entry name" value="APOBEC1 complementation factor isoform X1"/>
    <property type="match status" value="1"/>
</dbReference>
<protein>
    <recommendedName>
        <fullName evidence="2">Probable RNA-binding protein 46</fullName>
    </recommendedName>
    <alternativeName>
        <fullName evidence="10">RNA-binding motif protein 46</fullName>
    </alternativeName>
</protein>
<dbReference type="Pfam" id="PF00076">
    <property type="entry name" value="RRM_1"/>
    <property type="match status" value="3"/>
</dbReference>
<keyword evidence="6" id="KW-0744">Spermatogenesis</keyword>
<dbReference type="STRING" id="244447.ENSCSEP00000008664"/>
<reference evidence="14" key="2">
    <citation type="submission" date="2025-08" db="UniProtKB">
        <authorList>
            <consortium name="Ensembl"/>
        </authorList>
    </citation>
    <scope>IDENTIFICATION</scope>
</reference>
<dbReference type="PROSITE" id="PS50102">
    <property type="entry name" value="RRM"/>
    <property type="match status" value="3"/>
</dbReference>
<evidence type="ECO:0000256" key="9">
    <source>
        <dbReference type="ARBA" id="ARBA00023254"/>
    </source>
</evidence>
<organism evidence="14 15">
    <name type="scientific">Cynoglossus semilaevis</name>
    <name type="common">Tongue sole</name>
    <dbReference type="NCBI Taxonomy" id="244447"/>
    <lineage>
        <taxon>Eukaryota</taxon>
        <taxon>Metazoa</taxon>
        <taxon>Chordata</taxon>
        <taxon>Craniata</taxon>
        <taxon>Vertebrata</taxon>
        <taxon>Euteleostomi</taxon>
        <taxon>Actinopterygii</taxon>
        <taxon>Neopterygii</taxon>
        <taxon>Teleostei</taxon>
        <taxon>Neoteleostei</taxon>
        <taxon>Acanthomorphata</taxon>
        <taxon>Carangaria</taxon>
        <taxon>Pleuronectiformes</taxon>
        <taxon>Pleuronectoidei</taxon>
        <taxon>Cynoglossidae</taxon>
        <taxon>Cynoglossinae</taxon>
        <taxon>Cynoglossus</taxon>
    </lineage>
</organism>
<dbReference type="GeneTree" id="ENSGT00940000155927"/>
<dbReference type="Ensembl" id="ENSCSET00000008756.1">
    <property type="protein sequence ID" value="ENSCSEP00000008664.1"/>
    <property type="gene ID" value="ENSCSEG00000005530.1"/>
</dbReference>
<dbReference type="RefSeq" id="XP_008323274.1">
    <property type="nucleotide sequence ID" value="XM_008325052.3"/>
</dbReference>